<dbReference type="InterPro" id="IPR026212">
    <property type="entry name" value="Cep78"/>
</dbReference>
<feature type="region of interest" description="Disordered" evidence="1">
    <location>
        <begin position="315"/>
        <end position="335"/>
    </location>
</feature>
<evidence type="ECO:0000313" key="3">
    <source>
        <dbReference type="Proteomes" id="UP001500889"/>
    </source>
</evidence>
<dbReference type="GO" id="GO:0044782">
    <property type="term" value="P:cilium organization"/>
    <property type="evidence" value="ECO:0007669"/>
    <property type="project" value="TreeGrafter"/>
</dbReference>
<dbReference type="GO" id="GO:0036064">
    <property type="term" value="C:ciliary basal body"/>
    <property type="evidence" value="ECO:0007669"/>
    <property type="project" value="TreeGrafter"/>
</dbReference>
<proteinExistence type="predicted"/>
<feature type="region of interest" description="Disordered" evidence="1">
    <location>
        <begin position="527"/>
        <end position="546"/>
    </location>
</feature>
<dbReference type="FunFam" id="3.80.10.10:FF:000933">
    <property type="entry name" value="RNI-like superfamily protein"/>
    <property type="match status" value="1"/>
</dbReference>
<feature type="compositionally biased region" description="Basic and acidic residues" evidence="1">
    <location>
        <begin position="530"/>
        <end position="545"/>
    </location>
</feature>
<reference evidence="2 3" key="1">
    <citation type="submission" date="2024-02" db="EMBL/GenBank/DDBJ databases">
        <title>A chromosome-level genome assembly of Drosophila madeirensis, a fruit fly species endemic to Madeira island.</title>
        <authorList>
            <person name="Tomihara K."/>
            <person name="Llopart A."/>
            <person name="Yamamoto D."/>
        </authorList>
    </citation>
    <scope>NUCLEOTIDE SEQUENCE [LARGE SCALE GENOMIC DNA]</scope>
    <source>
        <strain evidence="2 3">RF1</strain>
    </source>
</reference>
<dbReference type="Gene3D" id="3.80.10.10">
    <property type="entry name" value="Ribonuclease Inhibitor"/>
    <property type="match status" value="2"/>
</dbReference>
<sequence length="626" mass="70823">MSLSRVSEKKLTVPSLVKKSSKNRSFYFRYLELCRAKSLTPVPEIRRKCHEISSLELNADKLNVSDWLQINEALHNDLCLKALVLRLQRSYEPNTIDPIDTENRARLFKQRPVVFTRFIFRGLVQSIANCVTRNMNLTELKLEGLPLHEGYIECIAKSLAANKGLEKLSFRRSPIGDKGCELVCNMAKSFHRIELFDLSECCITSKGAVHVAEMIKMQKVSRWEQSPKDDSILGLSTLLLANNPSIGDEGLQGIAEMLKEDAWIQVVDMQDCGLTDIGANSILECLNQNISITEFNVRNNEGVSQLLHRSIRNHLGTPEVEKKQESEDDPSVPKGKQFTIDQLTAITKELEQQLSLERALRQRAEAMYTKLNNKLLTIAGHKPIDKEEQEHDSRSEVKANHSHMPNEYLEKMSEDPIDSAMPPCSNLSSPRSKLSSQRSKLSSPRSELSSPRSNLSSPRSKLSSPRSNLSSPRSNLSSPRSDRSTLCDDEESEAQYGHSDLLEIKKVRSFRKKLKATRLQVRKVRSVMQNEERKGKGENKNHESTSDNEIVNKRHFMPMQQVEQDIGVSIMVAEKQHGHGRKKSMDKSMQQFEQDTMIKGGPKQSRGRNDGTGEGQCCGKMPDRID</sequence>
<dbReference type="SUPFAM" id="SSF52047">
    <property type="entry name" value="RNI-like"/>
    <property type="match status" value="1"/>
</dbReference>
<dbReference type="Proteomes" id="UP001500889">
    <property type="component" value="Chromosome A"/>
</dbReference>
<gene>
    <name evidence="2" type="ORF">DMAD_00463</name>
</gene>
<feature type="region of interest" description="Disordered" evidence="1">
    <location>
        <begin position="577"/>
        <end position="626"/>
    </location>
</feature>
<feature type="compositionally biased region" description="Basic and acidic residues" evidence="1">
    <location>
        <begin position="382"/>
        <end position="399"/>
    </location>
</feature>
<dbReference type="InterPro" id="IPR032675">
    <property type="entry name" value="LRR_dom_sf"/>
</dbReference>
<dbReference type="EMBL" id="AP029266">
    <property type="protein sequence ID" value="BFG00479.1"/>
    <property type="molecule type" value="Genomic_DNA"/>
</dbReference>
<organism evidence="2 3">
    <name type="scientific">Drosophila madeirensis</name>
    <name type="common">Fruit fly</name>
    <dbReference type="NCBI Taxonomy" id="30013"/>
    <lineage>
        <taxon>Eukaryota</taxon>
        <taxon>Metazoa</taxon>
        <taxon>Ecdysozoa</taxon>
        <taxon>Arthropoda</taxon>
        <taxon>Hexapoda</taxon>
        <taxon>Insecta</taxon>
        <taxon>Pterygota</taxon>
        <taxon>Neoptera</taxon>
        <taxon>Endopterygota</taxon>
        <taxon>Diptera</taxon>
        <taxon>Brachycera</taxon>
        <taxon>Muscomorpha</taxon>
        <taxon>Ephydroidea</taxon>
        <taxon>Drosophilidae</taxon>
        <taxon>Drosophila</taxon>
        <taxon>Sophophora</taxon>
    </lineage>
</organism>
<dbReference type="AlphaFoldDB" id="A0AAU9FX93"/>
<keyword evidence="3" id="KW-1185">Reference proteome</keyword>
<feature type="region of interest" description="Disordered" evidence="1">
    <location>
        <begin position="380"/>
        <end position="496"/>
    </location>
</feature>
<evidence type="ECO:0000256" key="1">
    <source>
        <dbReference type="SAM" id="MobiDB-lite"/>
    </source>
</evidence>
<dbReference type="SMART" id="SM00368">
    <property type="entry name" value="LRR_RI"/>
    <property type="match status" value="5"/>
</dbReference>
<dbReference type="PANTHER" id="PTHR24110:SF3">
    <property type="entry name" value="CENTROSOMAL PROTEIN OF 78 KDA"/>
    <property type="match status" value="1"/>
</dbReference>
<evidence type="ECO:0000313" key="2">
    <source>
        <dbReference type="EMBL" id="BFG00479.1"/>
    </source>
</evidence>
<protein>
    <submittedName>
        <fullName evidence="2">Protein Cep78 homolog</fullName>
    </submittedName>
</protein>
<name>A0AAU9FX93_DROMD</name>
<dbReference type="PRINTS" id="PR02062">
    <property type="entry name" value="CENTROSOME78"/>
</dbReference>
<dbReference type="GO" id="GO:0005813">
    <property type="term" value="C:centrosome"/>
    <property type="evidence" value="ECO:0007669"/>
    <property type="project" value="TreeGrafter"/>
</dbReference>
<feature type="compositionally biased region" description="Low complexity" evidence="1">
    <location>
        <begin position="425"/>
        <end position="479"/>
    </location>
</feature>
<dbReference type="PANTHER" id="PTHR24110">
    <property type="entry name" value="CENTROSOMAL PROTEIN OF 78 KDA"/>
    <property type="match status" value="1"/>
</dbReference>
<accession>A0AAU9FX93</accession>